<dbReference type="AlphaFoldDB" id="A0AAE3H6I5"/>
<proteinExistence type="predicted"/>
<sequence length="243" mass="28340">MPAKLENFVSNTLSSGAEISLSDLTEKIKSKFPKLKENTLQVYISRLKKSGLIKNPSRGIYSTENKLDFWFPINNNLKKIFNEIQNQYHYINFCIWDTSVLNDFMIHQAFRTYQIIEVEKDAVNQVFQFLSQTKQNIYLNPKTEVFQNYINPNTNPVTIVKTLKSEAPVNTLDSVQIPTLEKVLVDIISDPEIFSAQQDELEHMFKTALERYSINKQNLLRYATRRNRREEIKNIVNKALAIN</sequence>
<organism evidence="1 2">
    <name type="scientific">Lacihabitans soyangensis</name>
    <dbReference type="NCBI Taxonomy" id="869394"/>
    <lineage>
        <taxon>Bacteria</taxon>
        <taxon>Pseudomonadati</taxon>
        <taxon>Bacteroidota</taxon>
        <taxon>Cytophagia</taxon>
        <taxon>Cytophagales</taxon>
        <taxon>Leadbetterellaceae</taxon>
        <taxon>Lacihabitans</taxon>
    </lineage>
</organism>
<comment type="caution">
    <text evidence="1">The sequence shown here is derived from an EMBL/GenBank/DDBJ whole genome shotgun (WGS) entry which is preliminary data.</text>
</comment>
<gene>
    <name evidence="1" type="ORF">EGI31_22155</name>
</gene>
<reference evidence="1 2" key="1">
    <citation type="submission" date="2018-11" db="EMBL/GenBank/DDBJ databases">
        <title>Novel bacteria species description.</title>
        <authorList>
            <person name="Han J.-H."/>
        </authorList>
    </citation>
    <scope>NUCLEOTIDE SEQUENCE [LARGE SCALE GENOMIC DNA]</scope>
    <source>
        <strain evidence="1 2">KCTC23259</strain>
    </source>
</reference>
<name>A0AAE3H6I5_9BACT</name>
<dbReference type="InterPro" id="IPR046484">
    <property type="entry name" value="DUF6577"/>
</dbReference>
<dbReference type="Proteomes" id="UP001204144">
    <property type="component" value="Unassembled WGS sequence"/>
</dbReference>
<dbReference type="EMBL" id="RJUF01000186">
    <property type="protein sequence ID" value="MCP9765648.1"/>
    <property type="molecule type" value="Genomic_DNA"/>
</dbReference>
<dbReference type="RefSeq" id="WP_255039365.1">
    <property type="nucleotide sequence ID" value="NZ_RJUF01000186.1"/>
</dbReference>
<evidence type="ECO:0000313" key="1">
    <source>
        <dbReference type="EMBL" id="MCP9765648.1"/>
    </source>
</evidence>
<dbReference type="Pfam" id="PF20217">
    <property type="entry name" value="DUF6577"/>
    <property type="match status" value="1"/>
</dbReference>
<keyword evidence="2" id="KW-1185">Reference proteome</keyword>
<protein>
    <submittedName>
        <fullName evidence="1">Uncharacterized protein</fullName>
    </submittedName>
</protein>
<accession>A0AAE3H6I5</accession>
<evidence type="ECO:0000313" key="2">
    <source>
        <dbReference type="Proteomes" id="UP001204144"/>
    </source>
</evidence>